<dbReference type="eggNOG" id="COG1070">
    <property type="taxonomic scope" value="Bacteria"/>
</dbReference>
<reference evidence="3 4" key="1">
    <citation type="submission" date="2013-02" db="EMBL/GenBank/DDBJ databases">
        <authorList>
            <person name="Genoscope - CEA"/>
        </authorList>
    </citation>
    <scope>NUCLEOTIDE SEQUENCE [LARGE SCALE GENOMIC DNA]</scope>
    <source>
        <strain evidence="3 4">STM 2683</strain>
    </source>
</reference>
<dbReference type="GO" id="GO:0016301">
    <property type="term" value="F:kinase activity"/>
    <property type="evidence" value="ECO:0007669"/>
    <property type="project" value="UniProtKB-KW"/>
</dbReference>
<dbReference type="SUPFAM" id="SSF53067">
    <property type="entry name" value="Actin-like ATPase domain"/>
    <property type="match status" value="1"/>
</dbReference>
<dbReference type="Gene3D" id="3.30.420.40">
    <property type="match status" value="2"/>
</dbReference>
<evidence type="ECO:0000259" key="2">
    <source>
        <dbReference type="Pfam" id="PF21546"/>
    </source>
</evidence>
<dbReference type="InterPro" id="IPR049382">
    <property type="entry name" value="FGGY_C_2"/>
</dbReference>
<sequence>MDDGRKADGARIAVFDVGKTNIKLSAMTFDGVLAESLSVRNEVRPGPPWRHHDLKGISDWLFGSLASLCRHHPVEKVVTTGHGSAGVLVNADPDDTSALPMIDYEQDPPPAILDGYAPLSGDFLDRGSTIMLKAAHQARQLYWMQQAEPERVAQARWYLGLPQYWAWRLSAVPSAETTVLSAQSHLWNNVRKEWTPIVEGQGWSRLMPPLHPAWKTLGPIRPDLARRYGIPEKLSVLTGGHDSSLNLYRYQAAGMPDACVISTGTWIVGMCAATPLDALDENRAMVLNSDVTGRPVGGVLTMGGREFSHVAGHGQEGEAADAALVSLFTERGTFALPSFGDDDGLFPGSAGRGRFEGPSAETPAKRKALAVLYAALLTVECIDALNESGLVALDGTFLRDPLYATLVAALRPTAQTVYNLDSYGTASGAALLVEHETRHAPAPIELSLPAAYAGDREALAAYALRWRELAKQNNFYRARPAKGTIDD</sequence>
<protein>
    <submittedName>
        <fullName evidence="3">Putative carbohydrate kinase protein</fullName>
    </submittedName>
</protein>
<keyword evidence="4" id="KW-1185">Reference proteome</keyword>
<comment type="caution">
    <text evidence="3">The sequence shown here is derived from an EMBL/GenBank/DDBJ whole genome shotgun (WGS) entry which is preliminary data.</text>
</comment>
<dbReference type="Proteomes" id="UP000012062">
    <property type="component" value="Unassembled WGS sequence"/>
</dbReference>
<evidence type="ECO:0000313" key="3">
    <source>
        <dbReference type="EMBL" id="CCV09551.1"/>
    </source>
</evidence>
<name>M5FC89_9HYPH</name>
<proteinExistence type="predicted"/>
<feature type="domain" description="Carbohydrate kinase FGGY C-terminal" evidence="2">
    <location>
        <begin position="257"/>
        <end position="436"/>
    </location>
</feature>
<dbReference type="OrthoDB" id="9786272at2"/>
<evidence type="ECO:0000259" key="1">
    <source>
        <dbReference type="Pfam" id="PF00370"/>
    </source>
</evidence>
<keyword evidence="3" id="KW-0418">Kinase</keyword>
<dbReference type="GO" id="GO:0005975">
    <property type="term" value="P:carbohydrate metabolic process"/>
    <property type="evidence" value="ECO:0007669"/>
    <property type="project" value="InterPro"/>
</dbReference>
<dbReference type="AlphaFoldDB" id="M5FC89"/>
<dbReference type="InterPro" id="IPR018484">
    <property type="entry name" value="FGGY_N"/>
</dbReference>
<keyword evidence="3" id="KW-0808">Transferase</keyword>
<organism evidence="3 4">
    <name type="scientific">Mesorhizobium metallidurans STM 2683</name>
    <dbReference type="NCBI Taxonomy" id="1297569"/>
    <lineage>
        <taxon>Bacteria</taxon>
        <taxon>Pseudomonadati</taxon>
        <taxon>Pseudomonadota</taxon>
        <taxon>Alphaproteobacteria</taxon>
        <taxon>Hyphomicrobiales</taxon>
        <taxon>Phyllobacteriaceae</taxon>
        <taxon>Mesorhizobium</taxon>
    </lineage>
</organism>
<dbReference type="RefSeq" id="WP_008878399.1">
    <property type="nucleotide sequence ID" value="NZ_CAUM01000188.1"/>
</dbReference>
<accession>M5FC89</accession>
<feature type="domain" description="Carbohydrate kinase FGGY N-terminal" evidence="1">
    <location>
        <begin position="13"/>
        <end position="245"/>
    </location>
</feature>
<evidence type="ECO:0000313" key="4">
    <source>
        <dbReference type="Proteomes" id="UP000012062"/>
    </source>
</evidence>
<dbReference type="Pfam" id="PF00370">
    <property type="entry name" value="FGGY_N"/>
    <property type="match status" value="1"/>
</dbReference>
<dbReference type="Pfam" id="PF21546">
    <property type="entry name" value="FGGY_C_2"/>
    <property type="match status" value="1"/>
</dbReference>
<dbReference type="InterPro" id="IPR043129">
    <property type="entry name" value="ATPase_NBD"/>
</dbReference>
<dbReference type="EMBL" id="CAUM01000188">
    <property type="protein sequence ID" value="CCV09551.1"/>
    <property type="molecule type" value="Genomic_DNA"/>
</dbReference>
<dbReference type="STRING" id="1297569.MESS2_p60017"/>
<gene>
    <name evidence="3" type="ORF">MESS2_p60017</name>
</gene>